<dbReference type="InterPro" id="IPR006694">
    <property type="entry name" value="Fatty_acid_hydroxylase"/>
</dbReference>
<dbReference type="GO" id="GO:0005506">
    <property type="term" value="F:iron ion binding"/>
    <property type="evidence" value="ECO:0007669"/>
    <property type="project" value="InterPro"/>
</dbReference>
<proteinExistence type="predicted"/>
<evidence type="ECO:0000259" key="6">
    <source>
        <dbReference type="Pfam" id="PF04116"/>
    </source>
</evidence>
<protein>
    <submittedName>
        <fullName evidence="7">ARAD1D42438p</fullName>
    </submittedName>
</protein>
<keyword evidence="2 5" id="KW-0812">Transmembrane</keyword>
<dbReference type="AlphaFoldDB" id="A0A060TCV3"/>
<dbReference type="PhylomeDB" id="A0A060TCV3"/>
<gene>
    <name evidence="7" type="ORF">GNLVRS02_ARAD1D42438g</name>
</gene>
<comment type="subcellular location">
    <subcellularLocation>
        <location evidence="1">Membrane</location>
    </subcellularLocation>
</comment>
<name>A0A060TCV3_BLAAD</name>
<evidence type="ECO:0000256" key="2">
    <source>
        <dbReference type="ARBA" id="ARBA00022692"/>
    </source>
</evidence>
<evidence type="ECO:0000313" key="7">
    <source>
        <dbReference type="EMBL" id="CDP38778.1"/>
    </source>
</evidence>
<evidence type="ECO:0000256" key="1">
    <source>
        <dbReference type="ARBA" id="ARBA00004370"/>
    </source>
</evidence>
<sequence>MDLFLEILDTYALDQFYAKVCPKETCTFVNQLPKVLQNGASERSIVDSVLNGTYAEMPDIYGQPFLLDPSPYINQSGLARDNLLRQALTVYVVTWIFGYILYLGTAYLSYTFIYDHTNFKHPKFLKNQVSLEIKQALRSIPIMTAYTVPWFLFELRGYSKLYWKPDSYGWAYFAIQFPLFIMFTDMGIYMVHRWLHWPGVYKHLHKPHHKWLVPTPFASHAFHPMDGYLQSVPYHIFPFVFPLQKVAYMALFVFVNIWSVMIHDGEYLANNPVINGSACHTIHHLYFNYNYGQYTTLWDRLGRSHRTPDQELFDKSMRSSKKTWEKQISALEKIAKDVEGDDDRVYATDEKKTK</sequence>
<dbReference type="GO" id="GO:0016491">
    <property type="term" value="F:oxidoreductase activity"/>
    <property type="evidence" value="ECO:0007669"/>
    <property type="project" value="InterPro"/>
</dbReference>
<keyword evidence="3 5" id="KW-1133">Transmembrane helix</keyword>
<dbReference type="InterPro" id="IPR050307">
    <property type="entry name" value="Sterol_Desaturase_Related"/>
</dbReference>
<evidence type="ECO:0000256" key="4">
    <source>
        <dbReference type="ARBA" id="ARBA00023136"/>
    </source>
</evidence>
<dbReference type="PANTHER" id="PTHR11863">
    <property type="entry name" value="STEROL DESATURASE"/>
    <property type="match status" value="1"/>
</dbReference>
<reference evidence="7" key="2">
    <citation type="submission" date="2014-06" db="EMBL/GenBank/DDBJ databases">
        <title>The complete genome of Blastobotrys (Arxula) adeninivorans LS3 - a yeast of biotechnological interest.</title>
        <authorList>
            <person name="Kunze G."/>
            <person name="Gaillardin C."/>
            <person name="Czernicka M."/>
            <person name="Durrens P."/>
            <person name="Martin T."/>
            <person name="Boer E."/>
            <person name="Gabaldon T."/>
            <person name="Cruz J."/>
            <person name="Talla E."/>
            <person name="Marck C."/>
            <person name="Goffeau A."/>
            <person name="Barbe V."/>
            <person name="Baret P."/>
            <person name="Baronian K."/>
            <person name="Beier S."/>
            <person name="Bleykasten C."/>
            <person name="Bode R."/>
            <person name="Casaregola S."/>
            <person name="Despons L."/>
            <person name="Fairhead C."/>
            <person name="Giersberg M."/>
            <person name="Gierski P."/>
            <person name="Hahnel U."/>
            <person name="Hartmann A."/>
            <person name="Jankowska D."/>
            <person name="Jubin C."/>
            <person name="Jung P."/>
            <person name="Lafontaine I."/>
            <person name="Leh-Louis V."/>
            <person name="Lemaire M."/>
            <person name="Marcet-Houben M."/>
            <person name="Mascher M."/>
            <person name="Morel G."/>
            <person name="Richard G.-F."/>
            <person name="Riechen J."/>
            <person name="Sacerdot C."/>
            <person name="Sarkar A."/>
            <person name="Savel G."/>
            <person name="Schacherer J."/>
            <person name="Sherman D."/>
            <person name="Straub M.-L."/>
            <person name="Stein N."/>
            <person name="Thierry A."/>
            <person name="Trautwein-Schult A."/>
            <person name="Westhof E."/>
            <person name="Worch S."/>
            <person name="Dujon B."/>
            <person name="Souciet J.-L."/>
            <person name="Wincker P."/>
            <person name="Scholz U."/>
            <person name="Neuveglise N."/>
        </authorList>
    </citation>
    <scope>NUCLEOTIDE SEQUENCE</scope>
    <source>
        <strain evidence="7">LS3</strain>
    </source>
</reference>
<dbReference type="Pfam" id="PF04116">
    <property type="entry name" value="FA_hydroxylase"/>
    <property type="match status" value="1"/>
</dbReference>
<dbReference type="GO" id="GO:0008610">
    <property type="term" value="P:lipid biosynthetic process"/>
    <property type="evidence" value="ECO:0007669"/>
    <property type="project" value="InterPro"/>
</dbReference>
<evidence type="ECO:0000256" key="3">
    <source>
        <dbReference type="ARBA" id="ARBA00022989"/>
    </source>
</evidence>
<organism evidence="7">
    <name type="scientific">Blastobotrys adeninivorans</name>
    <name type="common">Yeast</name>
    <name type="synonym">Arxula adeninivorans</name>
    <dbReference type="NCBI Taxonomy" id="409370"/>
    <lineage>
        <taxon>Eukaryota</taxon>
        <taxon>Fungi</taxon>
        <taxon>Dikarya</taxon>
        <taxon>Ascomycota</taxon>
        <taxon>Saccharomycotina</taxon>
        <taxon>Dipodascomycetes</taxon>
        <taxon>Dipodascales</taxon>
        <taxon>Trichomonascaceae</taxon>
        <taxon>Blastobotrys</taxon>
    </lineage>
</organism>
<reference evidence="7" key="1">
    <citation type="submission" date="2014-02" db="EMBL/GenBank/DDBJ databases">
        <authorList>
            <person name="Genoscope - CEA"/>
        </authorList>
    </citation>
    <scope>NUCLEOTIDE SEQUENCE</scope>
    <source>
        <strain evidence="7">LS3</strain>
    </source>
</reference>
<accession>A0A060TCV3</accession>
<dbReference type="GO" id="GO:0016020">
    <property type="term" value="C:membrane"/>
    <property type="evidence" value="ECO:0007669"/>
    <property type="project" value="UniProtKB-SubCell"/>
</dbReference>
<evidence type="ECO:0000256" key="5">
    <source>
        <dbReference type="SAM" id="Phobius"/>
    </source>
</evidence>
<dbReference type="EMBL" id="HG937694">
    <property type="protein sequence ID" value="CDP38778.1"/>
    <property type="molecule type" value="Genomic_DNA"/>
</dbReference>
<keyword evidence="4 5" id="KW-0472">Membrane</keyword>
<feature type="transmembrane region" description="Helical" evidence="5">
    <location>
        <begin position="173"/>
        <end position="192"/>
    </location>
</feature>
<feature type="domain" description="Fatty acid hydroxylase" evidence="6">
    <location>
        <begin position="178"/>
        <end position="302"/>
    </location>
</feature>
<feature type="transmembrane region" description="Helical" evidence="5">
    <location>
        <begin position="88"/>
        <end position="114"/>
    </location>
</feature>